<dbReference type="Gene3D" id="2.40.30.10">
    <property type="entry name" value="Translation factors"/>
    <property type="match status" value="1"/>
</dbReference>
<evidence type="ECO:0000256" key="2">
    <source>
        <dbReference type="ARBA" id="ARBA00022630"/>
    </source>
</evidence>
<evidence type="ECO:0000256" key="3">
    <source>
        <dbReference type="ARBA" id="ARBA00022714"/>
    </source>
</evidence>
<dbReference type="CDD" id="cd06185">
    <property type="entry name" value="PDR_like"/>
    <property type="match status" value="1"/>
</dbReference>
<dbReference type="GO" id="GO:0051537">
    <property type="term" value="F:2 iron, 2 sulfur cluster binding"/>
    <property type="evidence" value="ECO:0007669"/>
    <property type="project" value="UniProtKB-KW"/>
</dbReference>
<gene>
    <name evidence="10" type="ORF">E6C64_10000</name>
</gene>
<dbReference type="InterPro" id="IPR039261">
    <property type="entry name" value="FNR_nucleotide-bd"/>
</dbReference>
<evidence type="ECO:0000313" key="10">
    <source>
        <dbReference type="EMBL" id="THG31119.1"/>
    </source>
</evidence>
<dbReference type="GO" id="GO:0016491">
    <property type="term" value="F:oxidoreductase activity"/>
    <property type="evidence" value="ECO:0007669"/>
    <property type="project" value="UniProtKB-KW"/>
</dbReference>
<reference evidence="10 11" key="1">
    <citation type="submission" date="2019-04" db="EMBL/GenBank/DDBJ databases">
        <authorList>
            <person name="Jiang L."/>
        </authorList>
    </citation>
    <scope>NUCLEOTIDE SEQUENCE [LARGE SCALE GENOMIC DNA]</scope>
    <source>
        <strain evidence="10 11">YIM 131853</strain>
    </source>
</reference>
<dbReference type="OrthoDB" id="502624at2"/>
<dbReference type="PROSITE" id="PS51384">
    <property type="entry name" value="FAD_FR"/>
    <property type="match status" value="1"/>
</dbReference>
<dbReference type="InterPro" id="IPR017927">
    <property type="entry name" value="FAD-bd_FR_type"/>
</dbReference>
<dbReference type="Gene3D" id="3.10.20.30">
    <property type="match status" value="1"/>
</dbReference>
<dbReference type="InterPro" id="IPR001041">
    <property type="entry name" value="2Fe-2S_ferredoxin-type"/>
</dbReference>
<dbReference type="PANTHER" id="PTHR47354">
    <property type="entry name" value="NADH OXIDOREDUCTASE HCR"/>
    <property type="match status" value="1"/>
</dbReference>
<keyword evidence="11" id="KW-1185">Reference proteome</keyword>
<dbReference type="SUPFAM" id="SSF63380">
    <property type="entry name" value="Riboflavin synthase domain-like"/>
    <property type="match status" value="1"/>
</dbReference>
<evidence type="ECO:0000256" key="5">
    <source>
        <dbReference type="ARBA" id="ARBA00023002"/>
    </source>
</evidence>
<dbReference type="GO" id="GO:0046872">
    <property type="term" value="F:metal ion binding"/>
    <property type="evidence" value="ECO:0007669"/>
    <property type="project" value="UniProtKB-KW"/>
</dbReference>
<feature type="domain" description="2Fe-2S ferredoxin-type" evidence="8">
    <location>
        <begin position="231"/>
        <end position="316"/>
    </location>
</feature>
<evidence type="ECO:0000256" key="1">
    <source>
        <dbReference type="ARBA" id="ARBA00001974"/>
    </source>
</evidence>
<evidence type="ECO:0000313" key="11">
    <source>
        <dbReference type="Proteomes" id="UP000309133"/>
    </source>
</evidence>
<name>A0A4S4FL86_9MICO</name>
<keyword evidence="2" id="KW-0285">Flavoprotein</keyword>
<sequence length="316" mass="34415">MTGGGEIEVVVRSRQEAADRVALLELVAPSGALLPNWSPGAHIDVVLPDGRERQYSLCADPKDRSSWRIGVLREQEVSAHLHETALEGTRLLVRGPRNHFSYAPYPGKRYIFIAGGIGITAIYPMLASAQAGGNGFRLVYAGRSRSSMAFADELSERFGDSVELHPADEGDRVEFAELLADPDPNTIIYCCGPQRMIDAVEAAAAGWPRGALHLERFVAKELEPPLWTEDFEVELMLSGITVTVPPDKSILDVVEENGVLALSSCRVGTCGTCEVPVVDGEIEHRDSVLSPEEQEDSFAMMICVSRANCPRITIEL</sequence>
<dbReference type="SUPFAM" id="SSF54292">
    <property type="entry name" value="2Fe-2S ferredoxin-like"/>
    <property type="match status" value="1"/>
</dbReference>
<keyword evidence="5" id="KW-0560">Oxidoreductase</keyword>
<dbReference type="PANTHER" id="PTHR47354:SF1">
    <property type="entry name" value="CARNITINE MONOOXYGENASE REDUCTASE SUBUNIT"/>
    <property type="match status" value="1"/>
</dbReference>
<keyword evidence="4" id="KW-0479">Metal-binding</keyword>
<dbReference type="InterPro" id="IPR050415">
    <property type="entry name" value="MRET"/>
</dbReference>
<evidence type="ECO:0000256" key="4">
    <source>
        <dbReference type="ARBA" id="ARBA00022723"/>
    </source>
</evidence>
<protein>
    <submittedName>
        <fullName evidence="10">Oxidoreductase</fullName>
    </submittedName>
</protein>
<dbReference type="SUPFAM" id="SSF52343">
    <property type="entry name" value="Ferredoxin reductase-like, C-terminal NADP-linked domain"/>
    <property type="match status" value="1"/>
</dbReference>
<dbReference type="CDD" id="cd00207">
    <property type="entry name" value="fer2"/>
    <property type="match status" value="1"/>
</dbReference>
<comment type="caution">
    <text evidence="10">The sequence shown here is derived from an EMBL/GenBank/DDBJ whole genome shotgun (WGS) entry which is preliminary data.</text>
</comment>
<dbReference type="PRINTS" id="PR00409">
    <property type="entry name" value="PHDIOXRDTASE"/>
</dbReference>
<dbReference type="Proteomes" id="UP000309133">
    <property type="component" value="Unassembled WGS sequence"/>
</dbReference>
<dbReference type="InterPro" id="IPR012675">
    <property type="entry name" value="Beta-grasp_dom_sf"/>
</dbReference>
<proteinExistence type="predicted"/>
<comment type="cofactor">
    <cofactor evidence="1">
        <name>FAD</name>
        <dbReference type="ChEBI" id="CHEBI:57692"/>
    </cofactor>
</comment>
<dbReference type="PROSITE" id="PS00197">
    <property type="entry name" value="2FE2S_FER_1"/>
    <property type="match status" value="1"/>
</dbReference>
<feature type="domain" description="FAD-binding FR-type" evidence="9">
    <location>
        <begin position="4"/>
        <end position="103"/>
    </location>
</feature>
<dbReference type="AlphaFoldDB" id="A0A4S4FL86"/>
<keyword evidence="3" id="KW-0001">2Fe-2S</keyword>
<organism evidence="10 11">
    <name type="scientific">Naasia lichenicola</name>
    <dbReference type="NCBI Taxonomy" id="2565933"/>
    <lineage>
        <taxon>Bacteria</taxon>
        <taxon>Bacillati</taxon>
        <taxon>Actinomycetota</taxon>
        <taxon>Actinomycetes</taxon>
        <taxon>Micrococcales</taxon>
        <taxon>Microbacteriaceae</taxon>
        <taxon>Naasia</taxon>
    </lineage>
</organism>
<accession>A0A4S4FL86</accession>
<dbReference type="Gene3D" id="3.40.50.80">
    <property type="entry name" value="Nucleotide-binding domain of ferredoxin-NADP reductase (FNR) module"/>
    <property type="match status" value="1"/>
</dbReference>
<dbReference type="InterPro" id="IPR036010">
    <property type="entry name" value="2Fe-2S_ferredoxin-like_sf"/>
</dbReference>
<evidence type="ECO:0000256" key="7">
    <source>
        <dbReference type="ARBA" id="ARBA00023014"/>
    </source>
</evidence>
<dbReference type="InterPro" id="IPR017938">
    <property type="entry name" value="Riboflavin_synthase-like_b-brl"/>
</dbReference>
<keyword evidence="7" id="KW-0411">Iron-sulfur</keyword>
<keyword evidence="6" id="KW-0408">Iron</keyword>
<dbReference type="Pfam" id="PF00111">
    <property type="entry name" value="Fer2"/>
    <property type="match status" value="1"/>
</dbReference>
<evidence type="ECO:0000256" key="6">
    <source>
        <dbReference type="ARBA" id="ARBA00023004"/>
    </source>
</evidence>
<dbReference type="EMBL" id="SSSM01000004">
    <property type="protein sequence ID" value="THG31119.1"/>
    <property type="molecule type" value="Genomic_DNA"/>
</dbReference>
<evidence type="ECO:0000259" key="8">
    <source>
        <dbReference type="PROSITE" id="PS51085"/>
    </source>
</evidence>
<dbReference type="PROSITE" id="PS51085">
    <property type="entry name" value="2FE2S_FER_2"/>
    <property type="match status" value="1"/>
</dbReference>
<dbReference type="InterPro" id="IPR006058">
    <property type="entry name" value="2Fe2S_fd_BS"/>
</dbReference>
<evidence type="ECO:0000259" key="9">
    <source>
        <dbReference type="PROSITE" id="PS51384"/>
    </source>
</evidence>